<evidence type="ECO:0000259" key="14">
    <source>
        <dbReference type="PROSITE" id="PS51918"/>
    </source>
</evidence>
<keyword evidence="2 13" id="KW-0004">4Fe-4S</keyword>
<keyword evidence="3 13" id="KW-0963">Cytoplasm</keyword>
<dbReference type="PIRSF" id="PIRSF006004">
    <property type="entry name" value="CHP00048"/>
    <property type="match status" value="1"/>
</dbReference>
<comment type="subcellular location">
    <subcellularLocation>
        <location evidence="1 13">Cytoplasm</location>
    </subcellularLocation>
</comment>
<feature type="binding site" evidence="13">
    <location>
        <position position="119"/>
    </location>
    <ligand>
        <name>[4Fe-4S] cluster</name>
        <dbReference type="ChEBI" id="CHEBI:49883"/>
        <note>4Fe-4S-S-AdoMet</note>
    </ligand>
</feature>
<keyword evidence="12 13" id="KW-1015">Disulfide bond</keyword>
<dbReference type="GO" id="GO:0002935">
    <property type="term" value="F:tRNA (adenine(37)-C2)-methyltransferase activity"/>
    <property type="evidence" value="ECO:0007669"/>
    <property type="project" value="UniProtKB-UniRule"/>
</dbReference>
<dbReference type="NCBIfam" id="TIGR00048">
    <property type="entry name" value="rRNA_mod_RlmN"/>
    <property type="match status" value="1"/>
</dbReference>
<feature type="active site" description="Proton acceptor" evidence="13">
    <location>
        <position position="90"/>
    </location>
</feature>
<feature type="active site" description="S-methylcysteine intermediate" evidence="13">
    <location>
        <position position="336"/>
    </location>
</feature>
<keyword evidence="4 13" id="KW-0698">rRNA processing</keyword>
<dbReference type="GO" id="GO:0000049">
    <property type="term" value="F:tRNA binding"/>
    <property type="evidence" value="ECO:0007669"/>
    <property type="project" value="UniProtKB-UniRule"/>
</dbReference>
<gene>
    <name evidence="13" type="primary">rlmN</name>
    <name evidence="15" type="ORF">SAMN04488692_1046</name>
</gene>
<dbReference type="SMART" id="SM00729">
    <property type="entry name" value="Elp3"/>
    <property type="match status" value="1"/>
</dbReference>
<dbReference type="InterPro" id="IPR007197">
    <property type="entry name" value="rSAM"/>
</dbReference>
<comment type="function">
    <text evidence="13">Specifically methylates position 2 of adenine 2503 in 23S rRNA and position 2 of adenine 37 in tRNAs.</text>
</comment>
<dbReference type="EC" id="2.1.1.192" evidence="13"/>
<keyword evidence="11 13" id="KW-0411">Iron-sulfur</keyword>
<evidence type="ECO:0000256" key="9">
    <source>
        <dbReference type="ARBA" id="ARBA00022723"/>
    </source>
</evidence>
<dbReference type="SFLD" id="SFLDF00275">
    <property type="entry name" value="adenosine_C2_methyltransferase"/>
    <property type="match status" value="1"/>
</dbReference>
<dbReference type="EMBL" id="FNGO01000004">
    <property type="protein sequence ID" value="SDL37444.1"/>
    <property type="molecule type" value="Genomic_DNA"/>
</dbReference>
<dbReference type="CDD" id="cd01335">
    <property type="entry name" value="Radical_SAM"/>
    <property type="match status" value="1"/>
</dbReference>
<dbReference type="Proteomes" id="UP000199476">
    <property type="component" value="Unassembled WGS sequence"/>
</dbReference>
<feature type="binding site" evidence="13">
    <location>
        <position position="293"/>
    </location>
    <ligand>
        <name>S-adenosyl-L-methionine</name>
        <dbReference type="ChEBI" id="CHEBI:59789"/>
    </ligand>
</feature>
<keyword evidence="6 13" id="KW-0808">Transferase</keyword>
<accession>A0A1G9JK26</accession>
<evidence type="ECO:0000256" key="7">
    <source>
        <dbReference type="ARBA" id="ARBA00022691"/>
    </source>
</evidence>
<dbReference type="GO" id="GO:0070475">
    <property type="term" value="P:rRNA base methylation"/>
    <property type="evidence" value="ECO:0007669"/>
    <property type="project" value="UniProtKB-UniRule"/>
</dbReference>
<dbReference type="PANTHER" id="PTHR30544">
    <property type="entry name" value="23S RRNA METHYLTRANSFERASE"/>
    <property type="match status" value="1"/>
</dbReference>
<evidence type="ECO:0000256" key="1">
    <source>
        <dbReference type="ARBA" id="ARBA00004496"/>
    </source>
</evidence>
<reference evidence="15 16" key="1">
    <citation type="submission" date="2016-10" db="EMBL/GenBank/DDBJ databases">
        <authorList>
            <person name="de Groot N.N."/>
        </authorList>
    </citation>
    <scope>NUCLEOTIDE SEQUENCE [LARGE SCALE GENOMIC DNA]</scope>
    <source>
        <strain evidence="15 16">SLAS-1</strain>
    </source>
</reference>
<feature type="binding site" evidence="13">
    <location>
        <begin position="162"/>
        <end position="163"/>
    </location>
    <ligand>
        <name>S-adenosyl-L-methionine</name>
        <dbReference type="ChEBI" id="CHEBI:59789"/>
    </ligand>
</feature>
<dbReference type="Pfam" id="PF04055">
    <property type="entry name" value="Radical_SAM"/>
    <property type="match status" value="1"/>
</dbReference>
<dbReference type="GO" id="GO:0019843">
    <property type="term" value="F:rRNA binding"/>
    <property type="evidence" value="ECO:0007669"/>
    <property type="project" value="UniProtKB-UniRule"/>
</dbReference>
<dbReference type="InterPro" id="IPR013785">
    <property type="entry name" value="Aldolase_TIM"/>
</dbReference>
<keyword evidence="16" id="KW-1185">Reference proteome</keyword>
<evidence type="ECO:0000313" key="16">
    <source>
        <dbReference type="Proteomes" id="UP000199476"/>
    </source>
</evidence>
<evidence type="ECO:0000256" key="3">
    <source>
        <dbReference type="ARBA" id="ARBA00022490"/>
    </source>
</evidence>
<proteinExistence type="inferred from homology"/>
<dbReference type="RefSeq" id="WP_089758415.1">
    <property type="nucleotide sequence ID" value="NZ_FNGO01000004.1"/>
</dbReference>
<evidence type="ECO:0000256" key="4">
    <source>
        <dbReference type="ARBA" id="ARBA00022552"/>
    </source>
</evidence>
<comment type="similarity">
    <text evidence="13">Belongs to the radical SAM superfamily. RlmN family.</text>
</comment>
<evidence type="ECO:0000256" key="11">
    <source>
        <dbReference type="ARBA" id="ARBA00023014"/>
    </source>
</evidence>
<dbReference type="GO" id="GO:0051539">
    <property type="term" value="F:4 iron, 4 sulfur cluster binding"/>
    <property type="evidence" value="ECO:0007669"/>
    <property type="project" value="UniProtKB-UniRule"/>
</dbReference>
<feature type="binding site" evidence="13">
    <location>
        <begin position="217"/>
        <end position="219"/>
    </location>
    <ligand>
        <name>S-adenosyl-L-methionine</name>
        <dbReference type="ChEBI" id="CHEBI:59789"/>
    </ligand>
</feature>
<dbReference type="InterPro" id="IPR040072">
    <property type="entry name" value="Methyltransferase_A"/>
</dbReference>
<dbReference type="SUPFAM" id="SSF102114">
    <property type="entry name" value="Radical SAM enzymes"/>
    <property type="match status" value="1"/>
</dbReference>
<dbReference type="GO" id="GO:0070040">
    <property type="term" value="F:rRNA (adenine(2503)-C2-)-methyltransferase activity"/>
    <property type="evidence" value="ECO:0007669"/>
    <property type="project" value="UniProtKB-UniRule"/>
</dbReference>
<protein>
    <recommendedName>
        <fullName evidence="13">Probable dual-specificity RNA methyltransferase RlmN</fullName>
        <ecNumber evidence="13">2.1.1.192</ecNumber>
    </recommendedName>
    <alternativeName>
        <fullName evidence="13">23S rRNA (adenine(2503)-C(2))-methyltransferase</fullName>
    </alternativeName>
    <alternativeName>
        <fullName evidence="13">23S rRNA m2A2503 methyltransferase</fullName>
    </alternativeName>
    <alternativeName>
        <fullName evidence="13">Ribosomal RNA large subunit methyltransferase N</fullName>
    </alternativeName>
    <alternativeName>
        <fullName evidence="13">tRNA (adenine(37)-C(2))-methyltransferase</fullName>
    </alternativeName>
    <alternativeName>
        <fullName evidence="13">tRNA m2A37 methyltransferase</fullName>
    </alternativeName>
</protein>
<keyword evidence="5 13" id="KW-0489">Methyltransferase</keyword>
<evidence type="ECO:0000256" key="6">
    <source>
        <dbReference type="ARBA" id="ARBA00022679"/>
    </source>
</evidence>
<comment type="catalytic activity">
    <reaction evidence="13">
        <text>adenosine(37) in tRNA + 2 reduced [2Fe-2S]-[ferredoxin] + 2 S-adenosyl-L-methionine = 2-methyladenosine(37) in tRNA + 5'-deoxyadenosine + L-methionine + 2 oxidized [2Fe-2S]-[ferredoxin] + S-adenosyl-L-homocysteine</text>
        <dbReference type="Rhea" id="RHEA:43332"/>
        <dbReference type="Rhea" id="RHEA-COMP:10000"/>
        <dbReference type="Rhea" id="RHEA-COMP:10001"/>
        <dbReference type="Rhea" id="RHEA-COMP:10162"/>
        <dbReference type="Rhea" id="RHEA-COMP:10485"/>
        <dbReference type="ChEBI" id="CHEBI:17319"/>
        <dbReference type="ChEBI" id="CHEBI:33737"/>
        <dbReference type="ChEBI" id="CHEBI:33738"/>
        <dbReference type="ChEBI" id="CHEBI:57844"/>
        <dbReference type="ChEBI" id="CHEBI:57856"/>
        <dbReference type="ChEBI" id="CHEBI:59789"/>
        <dbReference type="ChEBI" id="CHEBI:74411"/>
        <dbReference type="ChEBI" id="CHEBI:74497"/>
        <dbReference type="EC" id="2.1.1.192"/>
    </reaction>
</comment>
<dbReference type="SFLD" id="SFLDG01062">
    <property type="entry name" value="methyltransferase_(Class_A)"/>
    <property type="match status" value="1"/>
</dbReference>
<dbReference type="InterPro" id="IPR027492">
    <property type="entry name" value="RNA_MTrfase_RlmN"/>
</dbReference>
<organism evidence="15 16">
    <name type="scientific">Halarsenatibacter silvermanii</name>
    <dbReference type="NCBI Taxonomy" id="321763"/>
    <lineage>
        <taxon>Bacteria</taxon>
        <taxon>Bacillati</taxon>
        <taxon>Bacillota</taxon>
        <taxon>Clostridia</taxon>
        <taxon>Halanaerobiales</taxon>
        <taxon>Halarsenatibacteraceae</taxon>
        <taxon>Halarsenatibacter</taxon>
    </lineage>
</organism>
<evidence type="ECO:0000256" key="2">
    <source>
        <dbReference type="ARBA" id="ARBA00022485"/>
    </source>
</evidence>
<feature type="binding site" evidence="13">
    <location>
        <position position="112"/>
    </location>
    <ligand>
        <name>[4Fe-4S] cluster</name>
        <dbReference type="ChEBI" id="CHEBI:49883"/>
        <note>4Fe-4S-S-AdoMet</note>
    </ligand>
</feature>
<evidence type="ECO:0000256" key="13">
    <source>
        <dbReference type="HAMAP-Rule" id="MF_01849"/>
    </source>
</evidence>
<feature type="domain" description="Radical SAM core" evidence="14">
    <location>
        <begin position="98"/>
        <end position="331"/>
    </location>
</feature>
<dbReference type="InterPro" id="IPR048641">
    <property type="entry name" value="RlmN_N"/>
</dbReference>
<dbReference type="InterPro" id="IPR058240">
    <property type="entry name" value="rSAM_sf"/>
</dbReference>
<dbReference type="PANTHER" id="PTHR30544:SF5">
    <property type="entry name" value="RADICAL SAM CORE DOMAIN-CONTAINING PROTEIN"/>
    <property type="match status" value="1"/>
</dbReference>
<dbReference type="HAMAP" id="MF_01849">
    <property type="entry name" value="RNA_methyltr_RlmN"/>
    <property type="match status" value="1"/>
</dbReference>
<evidence type="ECO:0000256" key="8">
    <source>
        <dbReference type="ARBA" id="ARBA00022694"/>
    </source>
</evidence>
<keyword evidence="8 13" id="KW-0819">tRNA processing</keyword>
<dbReference type="OrthoDB" id="9793973at2"/>
<dbReference type="STRING" id="321763.SAMN04488692_1046"/>
<comment type="cofactor">
    <cofactor evidence="13">
        <name>[4Fe-4S] cluster</name>
        <dbReference type="ChEBI" id="CHEBI:49883"/>
    </cofactor>
    <text evidence="13">Binds 1 [4Fe-4S] cluster. The cluster is coordinated with 3 cysteines and an exchangeable S-adenosyl-L-methionine.</text>
</comment>
<evidence type="ECO:0000256" key="5">
    <source>
        <dbReference type="ARBA" id="ARBA00022603"/>
    </source>
</evidence>
<keyword evidence="7 13" id="KW-0949">S-adenosyl-L-methionine</keyword>
<feature type="binding site" evidence="13">
    <location>
        <position position="116"/>
    </location>
    <ligand>
        <name>[4Fe-4S] cluster</name>
        <dbReference type="ChEBI" id="CHEBI:49883"/>
        <note>4Fe-4S-S-AdoMet</note>
    </ligand>
</feature>
<dbReference type="Gene3D" id="1.10.150.530">
    <property type="match status" value="1"/>
</dbReference>
<comment type="catalytic activity">
    <reaction evidence="13">
        <text>adenosine(2503) in 23S rRNA + 2 reduced [2Fe-2S]-[ferredoxin] + 2 S-adenosyl-L-methionine = 2-methyladenosine(2503) in 23S rRNA + 5'-deoxyadenosine + L-methionine + 2 oxidized [2Fe-2S]-[ferredoxin] + S-adenosyl-L-homocysteine</text>
        <dbReference type="Rhea" id="RHEA:42916"/>
        <dbReference type="Rhea" id="RHEA-COMP:10000"/>
        <dbReference type="Rhea" id="RHEA-COMP:10001"/>
        <dbReference type="Rhea" id="RHEA-COMP:10152"/>
        <dbReference type="Rhea" id="RHEA-COMP:10282"/>
        <dbReference type="ChEBI" id="CHEBI:17319"/>
        <dbReference type="ChEBI" id="CHEBI:33737"/>
        <dbReference type="ChEBI" id="CHEBI:33738"/>
        <dbReference type="ChEBI" id="CHEBI:57844"/>
        <dbReference type="ChEBI" id="CHEBI:57856"/>
        <dbReference type="ChEBI" id="CHEBI:59789"/>
        <dbReference type="ChEBI" id="CHEBI:74411"/>
        <dbReference type="ChEBI" id="CHEBI:74497"/>
        <dbReference type="EC" id="2.1.1.192"/>
    </reaction>
</comment>
<evidence type="ECO:0000313" key="15">
    <source>
        <dbReference type="EMBL" id="SDL37444.1"/>
    </source>
</evidence>
<dbReference type="GO" id="GO:0046872">
    <property type="term" value="F:metal ion binding"/>
    <property type="evidence" value="ECO:0007669"/>
    <property type="project" value="UniProtKB-KW"/>
</dbReference>
<feature type="binding site" evidence="13">
    <location>
        <position position="194"/>
    </location>
    <ligand>
        <name>S-adenosyl-L-methionine</name>
        <dbReference type="ChEBI" id="CHEBI:59789"/>
    </ligand>
</feature>
<dbReference type="AlphaFoldDB" id="A0A1G9JK26"/>
<dbReference type="InterPro" id="IPR004383">
    <property type="entry name" value="rRNA_lsu_MTrfase_RlmN/Cfr"/>
</dbReference>
<dbReference type="Pfam" id="PF21016">
    <property type="entry name" value="RlmN_N"/>
    <property type="match status" value="1"/>
</dbReference>
<keyword evidence="9 13" id="KW-0479">Metal-binding</keyword>
<evidence type="ECO:0000256" key="10">
    <source>
        <dbReference type="ARBA" id="ARBA00023004"/>
    </source>
</evidence>
<comment type="caution">
    <text evidence="13">Lacks conserved residue(s) required for the propagation of feature annotation.</text>
</comment>
<dbReference type="PROSITE" id="PS51918">
    <property type="entry name" value="RADICAL_SAM"/>
    <property type="match status" value="1"/>
</dbReference>
<name>A0A1G9JK26_9FIRM</name>
<dbReference type="Gene3D" id="3.20.20.70">
    <property type="entry name" value="Aldolase class I"/>
    <property type="match status" value="1"/>
</dbReference>
<dbReference type="FunFam" id="3.20.20.70:FF:000014">
    <property type="entry name" value="Probable dual-specificity RNA methyltransferase RlmN"/>
    <property type="match status" value="1"/>
</dbReference>
<sequence>MKEIMSFTPADLAGKCEREGFQSFRAEQIYNWLYCNLVNDPEKMKNLPADLQSVLIKDYRFELLSRQDLSRAEDNTIKFLWQTDDSEYVEGVLIPGAEAGRYTACVSVQLGCNAGCAFCASGLSGKARDLKSAEIVEQIWRMKKFAREEGKRVSNVVFMGMGEPFLNYENVSKTLEIITHEKGFNIGSRRITVSTVGIVPRIAEFARSFPQIVLAVSLHAADDKLRSRLVPINKKYSLAELHSALREYQNITGRRITFEYVLFSGINDRRQDAENLADYVRDFKCHINLIPANDVSELEFKPSGRKKLREFKNWLEAMNLPVTIRKSRGENEKAACGQLRRDRGGF</sequence>
<dbReference type="GO" id="GO:0030488">
    <property type="term" value="P:tRNA methylation"/>
    <property type="evidence" value="ECO:0007669"/>
    <property type="project" value="UniProtKB-UniRule"/>
</dbReference>
<keyword evidence="10 13" id="KW-0408">Iron</keyword>
<dbReference type="SFLD" id="SFLDS00029">
    <property type="entry name" value="Radical_SAM"/>
    <property type="match status" value="1"/>
</dbReference>
<dbReference type="InterPro" id="IPR006638">
    <property type="entry name" value="Elp3/MiaA/NifB-like_rSAM"/>
</dbReference>
<comment type="miscellaneous">
    <text evidence="13">Reaction proceeds by a ping-pong mechanism involving intermediate methylation of a conserved cysteine residue.</text>
</comment>
<evidence type="ECO:0000256" key="12">
    <source>
        <dbReference type="ARBA" id="ARBA00023157"/>
    </source>
</evidence>
<dbReference type="GO" id="GO:0005737">
    <property type="term" value="C:cytoplasm"/>
    <property type="evidence" value="ECO:0007669"/>
    <property type="project" value="UniProtKB-SubCell"/>
</dbReference>